<sequence length="111" mass="11957">MGTATLEVSGPEAARWAADLRATLAANARSGENVSPVEVRRSAEMVTAVIGLAFAGVGTAKTIWDWWNSRRDRDEGTTVTILLGDGTHVDISTASQTRLEIVFRQNESRQG</sequence>
<dbReference type="EMBL" id="JBHSBN010000057">
    <property type="protein sequence ID" value="MFC4110753.1"/>
    <property type="molecule type" value="Genomic_DNA"/>
</dbReference>
<evidence type="ECO:0008006" key="3">
    <source>
        <dbReference type="Google" id="ProtNLM"/>
    </source>
</evidence>
<proteinExistence type="predicted"/>
<dbReference type="Proteomes" id="UP001595868">
    <property type="component" value="Unassembled WGS sequence"/>
</dbReference>
<reference evidence="2" key="1">
    <citation type="journal article" date="2019" name="Int. J. Syst. Evol. Microbiol.">
        <title>The Global Catalogue of Microorganisms (GCM) 10K type strain sequencing project: providing services to taxonomists for standard genome sequencing and annotation.</title>
        <authorList>
            <consortium name="The Broad Institute Genomics Platform"/>
            <consortium name="The Broad Institute Genome Sequencing Center for Infectious Disease"/>
            <person name="Wu L."/>
            <person name="Ma J."/>
        </authorList>
    </citation>
    <scope>NUCLEOTIDE SEQUENCE [LARGE SCALE GENOMIC DNA]</scope>
    <source>
        <strain evidence="2">2902at01</strain>
    </source>
</reference>
<evidence type="ECO:0000313" key="2">
    <source>
        <dbReference type="Proteomes" id="UP001595868"/>
    </source>
</evidence>
<dbReference type="RefSeq" id="WP_377553465.1">
    <property type="nucleotide sequence ID" value="NZ_JBHSBN010000057.1"/>
</dbReference>
<comment type="caution">
    <text evidence="1">The sequence shown here is derived from an EMBL/GenBank/DDBJ whole genome shotgun (WGS) entry which is preliminary data.</text>
</comment>
<evidence type="ECO:0000313" key="1">
    <source>
        <dbReference type="EMBL" id="MFC4110753.1"/>
    </source>
</evidence>
<keyword evidence="2" id="KW-1185">Reference proteome</keyword>
<organism evidence="1 2">
    <name type="scientific">Micromonospora zhanjiangensis</name>
    <dbReference type="NCBI Taxonomy" id="1522057"/>
    <lineage>
        <taxon>Bacteria</taxon>
        <taxon>Bacillati</taxon>
        <taxon>Actinomycetota</taxon>
        <taxon>Actinomycetes</taxon>
        <taxon>Micromonosporales</taxon>
        <taxon>Micromonosporaceae</taxon>
        <taxon>Micromonospora</taxon>
    </lineage>
</organism>
<gene>
    <name evidence="1" type="ORF">ACFOX0_33185</name>
</gene>
<accession>A0ABV8KXC2</accession>
<name>A0ABV8KXC2_9ACTN</name>
<protein>
    <recommendedName>
        <fullName evidence="3">PH domain-containing protein</fullName>
    </recommendedName>
</protein>